<evidence type="ECO:0000313" key="1">
    <source>
        <dbReference type="EMBL" id="KAF8405087.1"/>
    </source>
</evidence>
<dbReference type="Proteomes" id="UP000655225">
    <property type="component" value="Unassembled WGS sequence"/>
</dbReference>
<proteinExistence type="predicted"/>
<dbReference type="AlphaFoldDB" id="A0A834ZDQ9"/>
<name>A0A834ZDQ9_TETSI</name>
<sequence length="78" mass="8542">MSMGTALLDVYEKFEGYVDADQVLSRTIQRNTEIGKYVGQHLVESEATNDVVPAVTTAQRASSISYVVPTSVRATDFL</sequence>
<keyword evidence="2" id="KW-1185">Reference proteome</keyword>
<accession>A0A834ZDQ9</accession>
<comment type="caution">
    <text evidence="1">The sequence shown here is derived from an EMBL/GenBank/DDBJ whole genome shotgun (WGS) entry which is preliminary data.</text>
</comment>
<gene>
    <name evidence="1" type="ORF">HHK36_009984</name>
</gene>
<reference evidence="1 2" key="1">
    <citation type="submission" date="2020-04" db="EMBL/GenBank/DDBJ databases">
        <title>Plant Genome Project.</title>
        <authorList>
            <person name="Zhang R.-G."/>
        </authorList>
    </citation>
    <scope>NUCLEOTIDE SEQUENCE [LARGE SCALE GENOMIC DNA]</scope>
    <source>
        <strain evidence="1">YNK0</strain>
        <tissue evidence="1">Leaf</tissue>
    </source>
</reference>
<evidence type="ECO:0000313" key="2">
    <source>
        <dbReference type="Proteomes" id="UP000655225"/>
    </source>
</evidence>
<organism evidence="1 2">
    <name type="scientific">Tetracentron sinense</name>
    <name type="common">Spur-leaf</name>
    <dbReference type="NCBI Taxonomy" id="13715"/>
    <lineage>
        <taxon>Eukaryota</taxon>
        <taxon>Viridiplantae</taxon>
        <taxon>Streptophyta</taxon>
        <taxon>Embryophyta</taxon>
        <taxon>Tracheophyta</taxon>
        <taxon>Spermatophyta</taxon>
        <taxon>Magnoliopsida</taxon>
        <taxon>Trochodendrales</taxon>
        <taxon>Trochodendraceae</taxon>
        <taxon>Tetracentron</taxon>
    </lineage>
</organism>
<protein>
    <submittedName>
        <fullName evidence="1">Uncharacterized protein</fullName>
    </submittedName>
</protein>
<dbReference type="EMBL" id="JABCRI010000006">
    <property type="protein sequence ID" value="KAF8405087.1"/>
    <property type="molecule type" value="Genomic_DNA"/>
</dbReference>